<dbReference type="InterPro" id="IPR000064">
    <property type="entry name" value="NLP_P60_dom"/>
</dbReference>
<comment type="similarity">
    <text evidence="1">Belongs to the peptidase C40 family.</text>
</comment>
<dbReference type="InterPro" id="IPR038765">
    <property type="entry name" value="Papain-like_cys_pep_sf"/>
</dbReference>
<accession>A0A8J1XQU7</accession>
<evidence type="ECO:0000256" key="5">
    <source>
        <dbReference type="SAM" id="MobiDB-lite"/>
    </source>
</evidence>
<evidence type="ECO:0000256" key="4">
    <source>
        <dbReference type="ARBA" id="ARBA00022807"/>
    </source>
</evidence>
<dbReference type="Gene3D" id="3.30.470.20">
    <property type="entry name" value="ATP-grasp fold, B domain"/>
    <property type="match status" value="1"/>
</dbReference>
<dbReference type="PROSITE" id="PS51935">
    <property type="entry name" value="NLPC_P60"/>
    <property type="match status" value="1"/>
</dbReference>
<comment type="caution">
    <text evidence="6">The sequence shown here is derived from an EMBL/GenBank/DDBJ whole genome shotgun (WGS) entry which is preliminary data.</text>
</comment>
<dbReference type="Pfam" id="PF03133">
    <property type="entry name" value="TTL"/>
    <property type="match status" value="1"/>
</dbReference>
<dbReference type="PROSITE" id="PS51221">
    <property type="entry name" value="TTL"/>
    <property type="match status" value="1"/>
</dbReference>
<evidence type="ECO:0000313" key="7">
    <source>
        <dbReference type="Proteomes" id="UP000749559"/>
    </source>
</evidence>
<reference evidence="6" key="1">
    <citation type="submission" date="2022-03" db="EMBL/GenBank/DDBJ databases">
        <authorList>
            <person name="Martin C."/>
        </authorList>
    </citation>
    <scope>NUCLEOTIDE SEQUENCE</scope>
</reference>
<organism evidence="6 7">
    <name type="scientific">Owenia fusiformis</name>
    <name type="common">Polychaete worm</name>
    <dbReference type="NCBI Taxonomy" id="6347"/>
    <lineage>
        <taxon>Eukaryota</taxon>
        <taxon>Metazoa</taxon>
        <taxon>Spiralia</taxon>
        <taxon>Lophotrochozoa</taxon>
        <taxon>Annelida</taxon>
        <taxon>Polychaeta</taxon>
        <taxon>Sedentaria</taxon>
        <taxon>Canalipalpata</taxon>
        <taxon>Sabellida</taxon>
        <taxon>Oweniida</taxon>
        <taxon>Oweniidae</taxon>
        <taxon>Owenia</taxon>
    </lineage>
</organism>
<sequence length="965" mass="108716">MAADSRLPFQTREQNVCDSDEERSKNAETFTVNFSKKKKEPCSLQDSFLKFRRDRQSEVREVKRMRELGRKPQAGDTEKMWELRMKFLEQTKKYFGVHYHRKYWGVDTPEYNEPFFLDCCGLVRRVMRDLQDDFGFRMGPWNQAYQFDTLPIVLEEKDMKPGDLVFISAIYNNKKSKKQPHNMVHVEVWLGDGPKTIGARWQKGVVQVFDSYAFEAKSYHSPTYLFRSIDTWLMGVCQSYCPEHPWTKTKLKPKQISKHSIFAVSDDEEDAGDTDDELIESWDEEAFKKHLDPIENIDTECSEKLDSLSIQDQSLDKENIGGASKGDSAPKGDDAPNDAGDDNKGGTSEPAGSGHNSGGNSGATKGNVSPSRGMRRDGKNGKKSPGDGSPRGSPTRAPARTSVASSKEPTFYIGGGNGNPLIEGPLVEMGWKRITDKYSETFKLKWVECKSTINYSAFREGDQLVNHIPNCNLLTNKMGLLNSLQEYERTKVGRGPKLKMNSFVPETYKLDRKADVEAFIETYKEGEIWICKPTGANQGKGIYLIRSMEEFEKTMQERQEKQQNTRPGRSIGNRIIQRYIHNPLLLEGKKFDIRAYMLIASTVPYLVVFHQGYVRLSMMDYDNDSTNLIAHLTNQYIQKKDPNYKASKEETAWSMDKFNDYINTKVAPGKCIEVDWVFKTFTETMKKIMVHLFKAVQGRLEKKIGFFDLYGLDFMIDDNMNIYLIEVNVNPSLATNCSALKDVIPGVVEESLHLAIECFEKSRKNQPIMPLKSLKKMTILHNGEGGQGSPVRGIRTQSERRARSPLKEATPVTRVPSDKPSGGSRSGAKSAPFGLTQSKVRPRATTETKSETLPVSTVSIDPIKLKMTHAITCYSGKDTVKDKNEPRSKTSVNLKGTTKPRGIKAEPMTQTKPQGSTSAAAGQIKDKPARTVTITVEEPTKSDGTANTIKDNSVKVENVKDNRGN</sequence>
<keyword evidence="3" id="KW-0378">Hydrolase</keyword>
<keyword evidence="7" id="KW-1185">Reference proteome</keyword>
<dbReference type="InterPro" id="IPR011761">
    <property type="entry name" value="ATP-grasp"/>
</dbReference>
<dbReference type="GO" id="GO:0006508">
    <property type="term" value="P:proteolysis"/>
    <property type="evidence" value="ECO:0007669"/>
    <property type="project" value="UniProtKB-KW"/>
</dbReference>
<dbReference type="SUPFAM" id="SSF54001">
    <property type="entry name" value="Cysteine proteinases"/>
    <property type="match status" value="1"/>
</dbReference>
<keyword evidence="2" id="KW-0645">Protease</keyword>
<evidence type="ECO:0000256" key="3">
    <source>
        <dbReference type="ARBA" id="ARBA00022801"/>
    </source>
</evidence>
<feature type="compositionally biased region" description="Polar residues" evidence="5">
    <location>
        <begin position="942"/>
        <end position="951"/>
    </location>
</feature>
<dbReference type="GO" id="GO:0046872">
    <property type="term" value="F:metal ion binding"/>
    <property type="evidence" value="ECO:0007669"/>
    <property type="project" value="InterPro"/>
</dbReference>
<dbReference type="Proteomes" id="UP000749559">
    <property type="component" value="Unassembled WGS sequence"/>
</dbReference>
<feature type="region of interest" description="Disordered" evidence="5">
    <location>
        <begin position="879"/>
        <end position="965"/>
    </location>
</feature>
<evidence type="ECO:0000256" key="1">
    <source>
        <dbReference type="ARBA" id="ARBA00007074"/>
    </source>
</evidence>
<dbReference type="AlphaFoldDB" id="A0A8J1XQU7"/>
<feature type="region of interest" description="Disordered" evidence="5">
    <location>
        <begin position="1"/>
        <end position="24"/>
    </location>
</feature>
<dbReference type="OrthoDB" id="202825at2759"/>
<dbReference type="GO" id="GO:0008234">
    <property type="term" value="F:cysteine-type peptidase activity"/>
    <property type="evidence" value="ECO:0007669"/>
    <property type="project" value="UniProtKB-KW"/>
</dbReference>
<dbReference type="PANTHER" id="PTHR47664">
    <property type="entry name" value="NLPC_P60 DOMAIN-CONTAINING PROTEIN"/>
    <property type="match status" value="1"/>
</dbReference>
<feature type="compositionally biased region" description="Basic and acidic residues" evidence="5">
    <location>
        <begin position="797"/>
        <end position="806"/>
    </location>
</feature>
<dbReference type="EMBL" id="CAIIXF020000001">
    <property type="protein sequence ID" value="CAH1775898.1"/>
    <property type="molecule type" value="Genomic_DNA"/>
</dbReference>
<gene>
    <name evidence="6" type="ORF">OFUS_LOCUS3140</name>
</gene>
<dbReference type="InterPro" id="IPR004344">
    <property type="entry name" value="TTL/TTLL_fam"/>
</dbReference>
<feature type="compositionally biased region" description="Basic and acidic residues" evidence="5">
    <location>
        <begin position="952"/>
        <end position="965"/>
    </location>
</feature>
<name>A0A8J1XQU7_OWEFU</name>
<dbReference type="GO" id="GO:0005524">
    <property type="term" value="F:ATP binding"/>
    <property type="evidence" value="ECO:0007669"/>
    <property type="project" value="UniProtKB-UniRule"/>
</dbReference>
<keyword evidence="4" id="KW-0788">Thiol protease</keyword>
<feature type="region of interest" description="Disordered" evidence="5">
    <location>
        <begin position="780"/>
        <end position="853"/>
    </location>
</feature>
<feature type="region of interest" description="Disordered" evidence="5">
    <location>
        <begin position="317"/>
        <end position="416"/>
    </location>
</feature>
<dbReference type="PANTHER" id="PTHR47664:SF1">
    <property type="entry name" value="CHROMOSOME UNDETERMINED SCAFFOLD_14, WHOLE GENOME SHOTGUN SEQUENCE"/>
    <property type="match status" value="1"/>
</dbReference>
<protein>
    <submittedName>
        <fullName evidence="6">Uncharacterized protein</fullName>
    </submittedName>
</protein>
<evidence type="ECO:0000256" key="2">
    <source>
        <dbReference type="ARBA" id="ARBA00022670"/>
    </source>
</evidence>
<dbReference type="SUPFAM" id="SSF56059">
    <property type="entry name" value="Glutathione synthetase ATP-binding domain-like"/>
    <property type="match status" value="1"/>
</dbReference>
<feature type="compositionally biased region" description="Polar residues" evidence="5">
    <location>
        <begin position="908"/>
        <end position="920"/>
    </location>
</feature>
<proteinExistence type="inferred from homology"/>
<evidence type="ECO:0000313" key="6">
    <source>
        <dbReference type="EMBL" id="CAH1775898.1"/>
    </source>
</evidence>
<dbReference type="Gene3D" id="3.90.1720.10">
    <property type="entry name" value="endopeptidase domain like (from Nostoc punctiforme)"/>
    <property type="match status" value="1"/>
</dbReference>
<dbReference type="PROSITE" id="PS50975">
    <property type="entry name" value="ATP_GRASP"/>
    <property type="match status" value="1"/>
</dbReference>
<feature type="compositionally biased region" description="Basic and acidic residues" evidence="5">
    <location>
        <begin position="879"/>
        <end position="888"/>
    </location>
</feature>